<dbReference type="PANTHER" id="PTHR47877">
    <property type="entry name" value="LATE EMBRYOGENESIS ABUNDANT DOMAIN-CONTAINING PROTEIN / LEA DOMAIN-CONTAINING PROTEIN"/>
    <property type="match status" value="1"/>
</dbReference>
<dbReference type="Gramene" id="Manes.13G139000.2.v8.1">
    <property type="protein sequence ID" value="Manes.13G139000.2.v8.1.CDS"/>
    <property type="gene ID" value="Manes.13G139000.v8.1"/>
</dbReference>
<reference evidence="3" key="1">
    <citation type="journal article" date="2016" name="Nat. Biotechnol.">
        <title>Sequencing wild and cultivated cassava and related species reveals extensive interspecific hybridization and genetic diversity.</title>
        <authorList>
            <person name="Bredeson J.V."/>
            <person name="Lyons J.B."/>
            <person name="Prochnik S.E."/>
            <person name="Wu G.A."/>
            <person name="Ha C.M."/>
            <person name="Edsinger-Gonzales E."/>
            <person name="Grimwood J."/>
            <person name="Schmutz J."/>
            <person name="Rabbi I.Y."/>
            <person name="Egesi C."/>
            <person name="Nauluvula P."/>
            <person name="Lebot V."/>
            <person name="Ndunguru J."/>
            <person name="Mkamilo G."/>
            <person name="Bart R.S."/>
            <person name="Setter T.L."/>
            <person name="Gleadow R.M."/>
            <person name="Kulakow P."/>
            <person name="Ferguson M.E."/>
            <person name="Rounsley S."/>
            <person name="Rokhsar D.S."/>
        </authorList>
    </citation>
    <scope>NUCLEOTIDE SEQUENCE [LARGE SCALE GENOMIC DNA]</scope>
    <source>
        <strain evidence="3">cv. AM560-2</strain>
    </source>
</reference>
<protein>
    <recommendedName>
        <fullName evidence="4">Seed biotin-containing protein SBP65-like</fullName>
    </recommendedName>
</protein>
<feature type="region of interest" description="Disordered" evidence="1">
    <location>
        <begin position="359"/>
        <end position="382"/>
    </location>
</feature>
<name>A0A2C9URT8_MANES</name>
<keyword evidence="3" id="KW-1185">Reference proteome</keyword>
<sequence length="382" mass="40820">MASEKSRREKITVERDGHSEDPKTAKGSVGAADRTEAQFESLADKVKEKDEGSGQEKRGATRKEDNGENKQLSLEEISKLRQKAQQNSAEALSGARERYEKSKEKTSRGLGAAAEYAKEKGSQAKDSVAEGAQTTSQRVAEKGSQAKDTVLEGAQKTGQYVAEKGSQAKDTVVEGAQKSSQYIAEKGAKAKDTVLEGAQKTTQYAKEKAAAAKDATGKVALDVKDRATVTGWTAAQYATEKTVEGTEAAAKAVQGVTEKAAELASKPFSAVKQAAVTTGESMEEYTARKKEEAERGVEARKVAEGQGGESQVHWTGEEGGTEKEEHHQWQQQKGSSLLGAIGETIVEIAQTTKELLIGPSAQDSAGHEAGQIQYSKREQHKS</sequence>
<evidence type="ECO:0008006" key="4">
    <source>
        <dbReference type="Google" id="ProtNLM"/>
    </source>
</evidence>
<gene>
    <name evidence="2" type="ORF">MANES_13G139000v8</name>
</gene>
<evidence type="ECO:0000313" key="3">
    <source>
        <dbReference type="Proteomes" id="UP000091857"/>
    </source>
</evidence>
<feature type="region of interest" description="Disordered" evidence="1">
    <location>
        <begin position="277"/>
        <end position="335"/>
    </location>
</feature>
<accession>A0A2C9URT8</accession>
<feature type="compositionally biased region" description="Basic and acidic residues" evidence="1">
    <location>
        <begin position="33"/>
        <end position="68"/>
    </location>
</feature>
<dbReference type="AlphaFoldDB" id="A0A2C9URT8"/>
<dbReference type="Proteomes" id="UP000091857">
    <property type="component" value="Chromosome 13"/>
</dbReference>
<evidence type="ECO:0000256" key="1">
    <source>
        <dbReference type="SAM" id="MobiDB-lite"/>
    </source>
</evidence>
<evidence type="ECO:0000313" key="2">
    <source>
        <dbReference type="EMBL" id="OAY33960.1"/>
    </source>
</evidence>
<feature type="compositionally biased region" description="Basic and acidic residues" evidence="1">
    <location>
        <begin position="1"/>
        <end position="24"/>
    </location>
</feature>
<dbReference type="Gene3D" id="6.10.140.1430">
    <property type="match status" value="1"/>
</dbReference>
<dbReference type="PANTHER" id="PTHR47877:SF3">
    <property type="entry name" value="LATE EMBRYOGENESIS ABUNDANT DOMAIN-CONTAINING PROTEIN _ LEA DOMAIN-CONTAINING PROTEIN"/>
    <property type="match status" value="1"/>
</dbReference>
<feature type="region of interest" description="Disordered" evidence="1">
    <location>
        <begin position="1"/>
        <end position="151"/>
    </location>
</feature>
<feature type="compositionally biased region" description="Basic and acidic residues" evidence="1">
    <location>
        <begin position="95"/>
        <end position="107"/>
    </location>
</feature>
<proteinExistence type="predicted"/>
<comment type="caution">
    <text evidence="2">The sequence shown here is derived from an EMBL/GenBank/DDBJ whole genome shotgun (WGS) entry which is preliminary data.</text>
</comment>
<organism evidence="2 3">
    <name type="scientific">Manihot esculenta</name>
    <name type="common">Cassava</name>
    <name type="synonym">Jatropha manihot</name>
    <dbReference type="NCBI Taxonomy" id="3983"/>
    <lineage>
        <taxon>Eukaryota</taxon>
        <taxon>Viridiplantae</taxon>
        <taxon>Streptophyta</taxon>
        <taxon>Embryophyta</taxon>
        <taxon>Tracheophyta</taxon>
        <taxon>Spermatophyta</taxon>
        <taxon>Magnoliopsida</taxon>
        <taxon>eudicotyledons</taxon>
        <taxon>Gunneridae</taxon>
        <taxon>Pentapetalae</taxon>
        <taxon>rosids</taxon>
        <taxon>fabids</taxon>
        <taxon>Malpighiales</taxon>
        <taxon>Euphorbiaceae</taxon>
        <taxon>Crotonoideae</taxon>
        <taxon>Manihoteae</taxon>
        <taxon>Manihot</taxon>
    </lineage>
</organism>
<dbReference type="EMBL" id="CM004399">
    <property type="protein sequence ID" value="OAY33960.1"/>
    <property type="molecule type" value="Genomic_DNA"/>
</dbReference>
<feature type="compositionally biased region" description="Basic and acidic residues" evidence="1">
    <location>
        <begin position="285"/>
        <end position="303"/>
    </location>
</feature>